<dbReference type="PANTHER" id="PTHR24258">
    <property type="entry name" value="SERINE PROTEASE-RELATED"/>
    <property type="match status" value="1"/>
</dbReference>
<sequence length="256" mass="28324">MSSPSYAWNIKVTQIYGKDWPDETPVSRGTDDGKLVGNVTSSTEKKFTKDAYGEVTSSQEDKNAVEFPNSAPLPLHGRQETKTGLRPLVVNGMDTPSGKVPWQASLRMDIIKIKSILGSSRSSWAKSMQKDGCDISEGIHYCGGTIIGDQEILTAAHCFYPMTKTTGMMHISMVSVVLGDSNKCRDTEKINKTSTKAKSMFDHKFGNPSAKAYEVDSVVLHFAYEPFVVMNDLAIVRLKEKILFSDEVKPIRLAKY</sequence>
<dbReference type="OrthoDB" id="5859944at2759"/>
<dbReference type="InterPro" id="IPR018114">
    <property type="entry name" value="TRYPSIN_HIS"/>
</dbReference>
<name>A0A8J2PJK7_9HEXA</name>
<dbReference type="InterPro" id="IPR001254">
    <property type="entry name" value="Trypsin_dom"/>
</dbReference>
<protein>
    <recommendedName>
        <fullName evidence="2">Peptidase S1 domain-containing protein</fullName>
    </recommendedName>
</protein>
<feature type="domain" description="Peptidase S1" evidence="2">
    <location>
        <begin position="89"/>
        <end position="256"/>
    </location>
</feature>
<dbReference type="Pfam" id="PF00089">
    <property type="entry name" value="Trypsin"/>
    <property type="match status" value="1"/>
</dbReference>
<dbReference type="PANTHER" id="PTHR24258:SF116">
    <property type="entry name" value="FI16631P1-RELATED"/>
    <property type="match status" value="1"/>
</dbReference>
<dbReference type="PROSITE" id="PS50240">
    <property type="entry name" value="TRYPSIN_DOM"/>
    <property type="match status" value="1"/>
</dbReference>
<keyword evidence="4" id="KW-1185">Reference proteome</keyword>
<comment type="caution">
    <text evidence="3">The sequence shown here is derived from an EMBL/GenBank/DDBJ whole genome shotgun (WGS) entry which is preliminary data.</text>
</comment>
<reference evidence="3" key="1">
    <citation type="submission" date="2021-06" db="EMBL/GenBank/DDBJ databases">
        <authorList>
            <person name="Hodson N. C."/>
            <person name="Mongue J. A."/>
            <person name="Jaron S. K."/>
        </authorList>
    </citation>
    <scope>NUCLEOTIDE SEQUENCE</scope>
</reference>
<evidence type="ECO:0000259" key="2">
    <source>
        <dbReference type="PROSITE" id="PS50240"/>
    </source>
</evidence>
<evidence type="ECO:0000313" key="4">
    <source>
        <dbReference type="Proteomes" id="UP000708208"/>
    </source>
</evidence>
<accession>A0A8J2PJK7</accession>
<dbReference type="Proteomes" id="UP000708208">
    <property type="component" value="Unassembled WGS sequence"/>
</dbReference>
<evidence type="ECO:0000256" key="1">
    <source>
        <dbReference type="SAM" id="MobiDB-lite"/>
    </source>
</evidence>
<evidence type="ECO:0000313" key="3">
    <source>
        <dbReference type="EMBL" id="CAG7816404.1"/>
    </source>
</evidence>
<feature type="region of interest" description="Disordered" evidence="1">
    <location>
        <begin position="59"/>
        <end position="78"/>
    </location>
</feature>
<dbReference type="GO" id="GO:0006508">
    <property type="term" value="P:proteolysis"/>
    <property type="evidence" value="ECO:0007669"/>
    <property type="project" value="InterPro"/>
</dbReference>
<proteinExistence type="predicted"/>
<dbReference type="PROSITE" id="PS00134">
    <property type="entry name" value="TRYPSIN_HIS"/>
    <property type="match status" value="1"/>
</dbReference>
<dbReference type="GO" id="GO:0004252">
    <property type="term" value="F:serine-type endopeptidase activity"/>
    <property type="evidence" value="ECO:0007669"/>
    <property type="project" value="InterPro"/>
</dbReference>
<dbReference type="EMBL" id="CAJVCH010369656">
    <property type="protein sequence ID" value="CAG7816404.1"/>
    <property type="molecule type" value="Genomic_DNA"/>
</dbReference>
<dbReference type="AlphaFoldDB" id="A0A8J2PJK7"/>
<gene>
    <name evidence="3" type="ORF">AFUS01_LOCUS27027</name>
</gene>
<feature type="non-terminal residue" evidence="3">
    <location>
        <position position="256"/>
    </location>
</feature>
<organism evidence="3 4">
    <name type="scientific">Allacma fusca</name>
    <dbReference type="NCBI Taxonomy" id="39272"/>
    <lineage>
        <taxon>Eukaryota</taxon>
        <taxon>Metazoa</taxon>
        <taxon>Ecdysozoa</taxon>
        <taxon>Arthropoda</taxon>
        <taxon>Hexapoda</taxon>
        <taxon>Collembola</taxon>
        <taxon>Symphypleona</taxon>
        <taxon>Sminthuridae</taxon>
        <taxon>Allacma</taxon>
    </lineage>
</organism>